<evidence type="ECO:0000313" key="7">
    <source>
        <dbReference type="Proteomes" id="UP001153292"/>
    </source>
</evidence>
<proteinExistence type="inferred from homology"/>
<comment type="subcellular location">
    <subcellularLocation>
        <location evidence="5">Membrane</location>
        <topology evidence="5">Single-pass membrane protein</topology>
    </subcellularLocation>
</comment>
<sequence>MILLKLLFIMETLQFCFAYKILLVFPIPGGSHAILGEGYVRHLVEAGHEVTYITPLPRLKAMPNLRQIDVSANFELSLLDIINVEKLMKKEVDLKNLFHFKELMLTFANATITNPNVRKIMDDPKEKFDAVIVEWLYTEVYSGFSSLFGCPLIWSSSMDPHTMVLWLIDEAPNAAYTPDIICPENLLNFWQRVKNLWILLQRMLLLWSKLSKETSIYNEGFGPSADKRGVKLSPLTEVMYNGSLMLGNSHVSLGQAMTLPQNYKPILGYHIPETIPDLPKNLQQIMDNATHGVIYFSMGSMLKSKTIPLEIKKGLLAMFGELKQTVLWKFEEELSDLPKNVHIVQWAPQQSILAHSNCFLFITHGGLLSLTEAIHFGVPVIGVPMFADQFSNIDRAVGKGFAKRVDLDWDFVTNVKNAIDDMTADSRYRDTANELSFIYHNRVASPGAELVHWVEHVVLTRGAPHLRSPAIDVPFYQKLYLDLAAIIVAVIVTLMIVVQRIRRKKVNQRKQKKN</sequence>
<comment type="similarity">
    <text evidence="1 4">Belongs to the UDP-glycosyltransferase family.</text>
</comment>
<dbReference type="EC" id="2.4.1.17" evidence="5"/>
<feature type="chain" id="PRO_5044972279" description="UDP-glucuronosyltransferase" evidence="5">
    <location>
        <begin position="19"/>
        <end position="514"/>
    </location>
</feature>
<dbReference type="SUPFAM" id="SSF53756">
    <property type="entry name" value="UDP-Glycosyltransferase/glycogen phosphorylase"/>
    <property type="match status" value="1"/>
</dbReference>
<dbReference type="Proteomes" id="UP001153292">
    <property type="component" value="Chromosome 20"/>
</dbReference>
<comment type="catalytic activity">
    <reaction evidence="5">
        <text>glucuronate acceptor + UDP-alpha-D-glucuronate = acceptor beta-D-glucuronoside + UDP + H(+)</text>
        <dbReference type="Rhea" id="RHEA:21032"/>
        <dbReference type="ChEBI" id="CHEBI:15378"/>
        <dbReference type="ChEBI" id="CHEBI:58052"/>
        <dbReference type="ChEBI" id="CHEBI:58223"/>
        <dbReference type="ChEBI" id="CHEBI:132367"/>
        <dbReference type="ChEBI" id="CHEBI:132368"/>
        <dbReference type="EC" id="2.4.1.17"/>
    </reaction>
</comment>
<keyword evidence="5" id="KW-0812">Transmembrane</keyword>
<evidence type="ECO:0000256" key="3">
    <source>
        <dbReference type="ARBA" id="ARBA00022679"/>
    </source>
</evidence>
<dbReference type="PANTHER" id="PTHR48043:SF159">
    <property type="entry name" value="EG:EG0003.4 PROTEIN-RELATED"/>
    <property type="match status" value="1"/>
</dbReference>
<name>A0ABN8B393_CHISP</name>
<gene>
    <name evidence="6" type="ORF">CHILSU_LOCUS5659</name>
</gene>
<keyword evidence="5" id="KW-1133">Transmembrane helix</keyword>
<evidence type="ECO:0000256" key="1">
    <source>
        <dbReference type="ARBA" id="ARBA00009995"/>
    </source>
</evidence>
<evidence type="ECO:0000256" key="4">
    <source>
        <dbReference type="RuleBase" id="RU003718"/>
    </source>
</evidence>
<reference evidence="6" key="1">
    <citation type="submission" date="2021-12" db="EMBL/GenBank/DDBJ databases">
        <authorList>
            <person name="King R."/>
        </authorList>
    </citation>
    <scope>NUCLEOTIDE SEQUENCE</scope>
</reference>
<dbReference type="InterPro" id="IPR002213">
    <property type="entry name" value="UDP_glucos_trans"/>
</dbReference>
<evidence type="ECO:0000313" key="6">
    <source>
        <dbReference type="EMBL" id="CAH0402418.1"/>
    </source>
</evidence>
<dbReference type="CDD" id="cd03784">
    <property type="entry name" value="GT1_Gtf-like"/>
    <property type="match status" value="1"/>
</dbReference>
<keyword evidence="7" id="KW-1185">Reference proteome</keyword>
<keyword evidence="5" id="KW-0472">Membrane</keyword>
<dbReference type="EMBL" id="OU963913">
    <property type="protein sequence ID" value="CAH0402418.1"/>
    <property type="molecule type" value="Genomic_DNA"/>
</dbReference>
<evidence type="ECO:0000256" key="2">
    <source>
        <dbReference type="ARBA" id="ARBA00022676"/>
    </source>
</evidence>
<feature type="transmembrane region" description="Helical" evidence="5">
    <location>
        <begin position="479"/>
        <end position="498"/>
    </location>
</feature>
<accession>A0ABN8B393</accession>
<dbReference type="InterPro" id="IPR035595">
    <property type="entry name" value="UDP_glycos_trans_CS"/>
</dbReference>
<feature type="signal peptide" evidence="5">
    <location>
        <begin position="1"/>
        <end position="18"/>
    </location>
</feature>
<protein>
    <recommendedName>
        <fullName evidence="5">UDP-glucuronosyltransferase</fullName>
        <ecNumber evidence="5">2.4.1.17</ecNumber>
    </recommendedName>
</protein>
<dbReference type="Pfam" id="PF00201">
    <property type="entry name" value="UDPGT"/>
    <property type="match status" value="1"/>
</dbReference>
<dbReference type="PROSITE" id="PS00375">
    <property type="entry name" value="UDPGT"/>
    <property type="match status" value="1"/>
</dbReference>
<keyword evidence="5" id="KW-0732">Signal</keyword>
<dbReference type="PANTHER" id="PTHR48043">
    <property type="entry name" value="EG:EG0003.4 PROTEIN-RELATED"/>
    <property type="match status" value="1"/>
</dbReference>
<evidence type="ECO:0000256" key="5">
    <source>
        <dbReference type="RuleBase" id="RU362059"/>
    </source>
</evidence>
<dbReference type="Gene3D" id="3.40.50.2000">
    <property type="entry name" value="Glycogen Phosphorylase B"/>
    <property type="match status" value="1"/>
</dbReference>
<dbReference type="InterPro" id="IPR050271">
    <property type="entry name" value="UDP-glycosyltransferase"/>
</dbReference>
<keyword evidence="2 4" id="KW-0328">Glycosyltransferase</keyword>
<keyword evidence="3 4" id="KW-0808">Transferase</keyword>
<organism evidence="6 7">
    <name type="scientific">Chilo suppressalis</name>
    <name type="common">Asiatic rice borer moth</name>
    <dbReference type="NCBI Taxonomy" id="168631"/>
    <lineage>
        <taxon>Eukaryota</taxon>
        <taxon>Metazoa</taxon>
        <taxon>Ecdysozoa</taxon>
        <taxon>Arthropoda</taxon>
        <taxon>Hexapoda</taxon>
        <taxon>Insecta</taxon>
        <taxon>Pterygota</taxon>
        <taxon>Neoptera</taxon>
        <taxon>Endopterygota</taxon>
        <taxon>Lepidoptera</taxon>
        <taxon>Glossata</taxon>
        <taxon>Ditrysia</taxon>
        <taxon>Pyraloidea</taxon>
        <taxon>Crambidae</taxon>
        <taxon>Crambinae</taxon>
        <taxon>Chilo</taxon>
    </lineage>
</organism>